<keyword evidence="6" id="KW-0814">Transposable element</keyword>
<dbReference type="PANTHER" id="PTHR33217">
    <property type="entry name" value="TRANSPOSASE FOR INSERTION SEQUENCE ELEMENT IS1081"/>
    <property type="match status" value="1"/>
</dbReference>
<keyword evidence="8" id="KW-1185">Reference proteome</keyword>
<dbReference type="OrthoDB" id="9793302at2"/>
<dbReference type="PATRIC" id="fig|1280953.3.peg.3866"/>
<protein>
    <recommendedName>
        <fullName evidence="6">Mutator family transposase</fullName>
    </recommendedName>
</protein>
<comment type="function">
    <text evidence="1 6">Required for the transposition of the insertion element.</text>
</comment>
<dbReference type="eggNOG" id="COG3328">
    <property type="taxonomic scope" value="Bacteria"/>
</dbReference>
<gene>
    <name evidence="7" type="ORF">HOC_19326</name>
</gene>
<name>A0A059G1I1_9PROT</name>
<dbReference type="AlphaFoldDB" id="A0A059G1I1"/>
<keyword evidence="3 6" id="KW-0815">Transposition</keyword>
<evidence type="ECO:0000256" key="5">
    <source>
        <dbReference type="ARBA" id="ARBA00023172"/>
    </source>
</evidence>
<evidence type="ECO:0000313" key="8">
    <source>
        <dbReference type="Proteomes" id="UP000024942"/>
    </source>
</evidence>
<dbReference type="Pfam" id="PF00872">
    <property type="entry name" value="Transposase_mut"/>
    <property type="match status" value="1"/>
</dbReference>
<comment type="similarity">
    <text evidence="2 6">Belongs to the transposase mutator family.</text>
</comment>
<evidence type="ECO:0000313" key="7">
    <source>
        <dbReference type="EMBL" id="KDA00353.1"/>
    </source>
</evidence>
<evidence type="ECO:0000256" key="6">
    <source>
        <dbReference type="RuleBase" id="RU365089"/>
    </source>
</evidence>
<dbReference type="Proteomes" id="UP000024942">
    <property type="component" value="Unassembled WGS sequence"/>
</dbReference>
<reference evidence="7 8" key="1">
    <citation type="journal article" date="2014" name="Antonie Van Leeuwenhoek">
        <title>Hyphomonas beringensis sp. nov. and Hyphomonas chukchiensis sp. nov., isolated from surface seawater of the Bering Sea and Chukchi Sea.</title>
        <authorList>
            <person name="Li C."/>
            <person name="Lai Q."/>
            <person name="Li G."/>
            <person name="Dong C."/>
            <person name="Wang J."/>
            <person name="Liao Y."/>
            <person name="Shao Z."/>
        </authorList>
    </citation>
    <scope>NUCLEOTIDE SEQUENCE [LARGE SCALE GENOMIC DNA]</scope>
    <source>
        <strain evidence="7 8">SCH89</strain>
    </source>
</reference>
<sequence>MGNVIHIDEARIRDHLGEMVRGTVEEALNAMLDAEADGLCGADRYQRSEARKDTRAGHYERGLQTKAGEVKLKMPKLRQKTFETAIIERYRRRESSVEEALIEMYLAGVSVRRVEDITEALWGTKVSPSTVSNLNKKIYAKIEAWRNAPIEGDHPYIYLDGIVMVRRISDRTAITRRTSWAGEVRNVSLLVAIGVTSEGFREVLGICEGAKEDKSGWSGFLRHLVDRGLSGVELIVSDACRGLIESVAEYLPDARWQRCIVHFYRNVFSHVPATKVREVAHMLKAIHAQESREAATEKAEAVIAELRRQRMGKAADLLEERIQETLTFYAFPDSHWIKLRTNNPLERLMKEIRRRTKVVGAFPDGKSCLNLAAARLRHIAGTEWSTRRYMNMQPLHEMKLQPNGTAVA</sequence>
<keyword evidence="5 6" id="KW-0233">DNA recombination</keyword>
<dbReference type="GO" id="GO:0003677">
    <property type="term" value="F:DNA binding"/>
    <property type="evidence" value="ECO:0007669"/>
    <property type="project" value="UniProtKB-UniRule"/>
</dbReference>
<dbReference type="EMBL" id="ARYL01000058">
    <property type="protein sequence ID" value="KDA00353.1"/>
    <property type="molecule type" value="Genomic_DNA"/>
</dbReference>
<evidence type="ECO:0000256" key="4">
    <source>
        <dbReference type="ARBA" id="ARBA00023125"/>
    </source>
</evidence>
<dbReference type="RefSeq" id="WP_051625129.1">
    <property type="nucleotide sequence ID" value="NZ_ARYL01000058.1"/>
</dbReference>
<proteinExistence type="inferred from homology"/>
<dbReference type="PANTHER" id="PTHR33217:SF7">
    <property type="entry name" value="TRANSPOSASE FOR INSERTION SEQUENCE ELEMENT IS1081"/>
    <property type="match status" value="1"/>
</dbReference>
<evidence type="ECO:0000256" key="1">
    <source>
        <dbReference type="ARBA" id="ARBA00002190"/>
    </source>
</evidence>
<dbReference type="InterPro" id="IPR001207">
    <property type="entry name" value="Transposase_mutator"/>
</dbReference>
<evidence type="ECO:0000256" key="2">
    <source>
        <dbReference type="ARBA" id="ARBA00010961"/>
    </source>
</evidence>
<dbReference type="NCBIfam" id="NF033543">
    <property type="entry name" value="transpos_IS256"/>
    <property type="match status" value="1"/>
</dbReference>
<keyword evidence="4 6" id="KW-0238">DNA-binding</keyword>
<accession>A0A059G1I1</accession>
<organism evidence="7 8">
    <name type="scientific">Hyphomonas oceanitis SCH89</name>
    <dbReference type="NCBI Taxonomy" id="1280953"/>
    <lineage>
        <taxon>Bacteria</taxon>
        <taxon>Pseudomonadati</taxon>
        <taxon>Pseudomonadota</taxon>
        <taxon>Alphaproteobacteria</taxon>
        <taxon>Hyphomonadales</taxon>
        <taxon>Hyphomonadaceae</taxon>
        <taxon>Hyphomonas</taxon>
    </lineage>
</organism>
<comment type="caution">
    <text evidence="7">The sequence shown here is derived from an EMBL/GenBank/DDBJ whole genome shotgun (WGS) entry which is preliminary data.</text>
</comment>
<evidence type="ECO:0000256" key="3">
    <source>
        <dbReference type="ARBA" id="ARBA00022578"/>
    </source>
</evidence>
<dbReference type="STRING" id="1280953.HOC_19326"/>
<dbReference type="GO" id="GO:0004803">
    <property type="term" value="F:transposase activity"/>
    <property type="evidence" value="ECO:0007669"/>
    <property type="project" value="UniProtKB-UniRule"/>
</dbReference>
<dbReference type="GO" id="GO:0006313">
    <property type="term" value="P:DNA transposition"/>
    <property type="evidence" value="ECO:0007669"/>
    <property type="project" value="UniProtKB-UniRule"/>
</dbReference>